<keyword evidence="3" id="KW-1185">Reference proteome</keyword>
<feature type="domain" description="Pyridoxamine kinase/Phosphomethylpyrimidine kinase" evidence="1">
    <location>
        <begin position="14"/>
        <end position="236"/>
    </location>
</feature>
<evidence type="ECO:0000313" key="3">
    <source>
        <dbReference type="Proteomes" id="UP000477911"/>
    </source>
</evidence>
<dbReference type="AlphaFoldDB" id="A0A6L7G2S9"/>
<organism evidence="2 3">
    <name type="scientific">Pseudooceanicola albus</name>
    <dbReference type="NCBI Taxonomy" id="2692189"/>
    <lineage>
        <taxon>Bacteria</taxon>
        <taxon>Pseudomonadati</taxon>
        <taxon>Pseudomonadota</taxon>
        <taxon>Alphaproteobacteria</taxon>
        <taxon>Rhodobacterales</taxon>
        <taxon>Paracoccaceae</taxon>
        <taxon>Pseudooceanicola</taxon>
    </lineage>
</organism>
<proteinExistence type="predicted"/>
<evidence type="ECO:0000313" key="2">
    <source>
        <dbReference type="EMBL" id="MXN16883.1"/>
    </source>
</evidence>
<protein>
    <recommendedName>
        <fullName evidence="1">Pyridoxamine kinase/Phosphomethylpyrimidine kinase domain-containing protein</fullName>
    </recommendedName>
</protein>
<dbReference type="Proteomes" id="UP000477911">
    <property type="component" value="Unassembled WGS sequence"/>
</dbReference>
<dbReference type="Pfam" id="PF08543">
    <property type="entry name" value="Phos_pyr_kin"/>
    <property type="match status" value="1"/>
</dbReference>
<dbReference type="GO" id="GO:0008902">
    <property type="term" value="F:hydroxymethylpyrimidine kinase activity"/>
    <property type="evidence" value="ECO:0007669"/>
    <property type="project" value="TreeGrafter"/>
</dbReference>
<evidence type="ECO:0000259" key="1">
    <source>
        <dbReference type="Pfam" id="PF08543"/>
    </source>
</evidence>
<gene>
    <name evidence="2" type="ORF">GR170_03480</name>
</gene>
<dbReference type="RefSeq" id="WP_160891665.1">
    <property type="nucleotide sequence ID" value="NZ_WUMU01000003.1"/>
</dbReference>
<dbReference type="SUPFAM" id="SSF53613">
    <property type="entry name" value="Ribokinase-like"/>
    <property type="match status" value="1"/>
</dbReference>
<dbReference type="PANTHER" id="PTHR20858:SF17">
    <property type="entry name" value="HYDROXYMETHYLPYRIMIDINE_PHOSPHOMETHYLPYRIMIDINE KINASE THI20-RELATED"/>
    <property type="match status" value="1"/>
</dbReference>
<name>A0A6L7G2S9_9RHOB</name>
<sequence>MTGPARLLIIAPSDPTGADGHQARAAALAGLDIETCCIASGLLMRRPGAAATLLAHPADLLAAALEQALARAPVQAILIGALGSPGNVRLLAHLLRRHPGIPVHCAPGTLEDAPEALIAALTGELLPLCSLLSTGHDGARALLGRPLPHPQGIAQADLAGLHALGCPNVLLHAMDADGTGRLRSLLSGTCGLRRFEAVLPEGAGSTTALCPLITAFLARLEIPEAVFRAQSHLSRDTVITDYLAPGDIARPVRLSGSAP</sequence>
<reference evidence="2 3" key="1">
    <citation type="submission" date="2019-12" db="EMBL/GenBank/DDBJ databases">
        <authorList>
            <person name="Li M."/>
        </authorList>
    </citation>
    <scope>NUCLEOTIDE SEQUENCE [LARGE SCALE GENOMIC DNA]</scope>
    <source>
        <strain evidence="2 3">GBMRC 2024</strain>
    </source>
</reference>
<comment type="caution">
    <text evidence="2">The sequence shown here is derived from an EMBL/GenBank/DDBJ whole genome shotgun (WGS) entry which is preliminary data.</text>
</comment>
<dbReference type="InterPro" id="IPR013749">
    <property type="entry name" value="PM/HMP-P_kinase-1"/>
</dbReference>
<dbReference type="EMBL" id="WUMU01000003">
    <property type="protein sequence ID" value="MXN16883.1"/>
    <property type="molecule type" value="Genomic_DNA"/>
</dbReference>
<dbReference type="InterPro" id="IPR029056">
    <property type="entry name" value="Ribokinase-like"/>
</dbReference>
<dbReference type="GO" id="GO:0005829">
    <property type="term" value="C:cytosol"/>
    <property type="evidence" value="ECO:0007669"/>
    <property type="project" value="TreeGrafter"/>
</dbReference>
<dbReference type="PANTHER" id="PTHR20858">
    <property type="entry name" value="PHOSPHOMETHYLPYRIMIDINE KINASE"/>
    <property type="match status" value="1"/>
</dbReference>
<dbReference type="GO" id="GO:0008972">
    <property type="term" value="F:phosphomethylpyrimidine kinase activity"/>
    <property type="evidence" value="ECO:0007669"/>
    <property type="project" value="TreeGrafter"/>
</dbReference>
<dbReference type="GO" id="GO:0009228">
    <property type="term" value="P:thiamine biosynthetic process"/>
    <property type="evidence" value="ECO:0007669"/>
    <property type="project" value="TreeGrafter"/>
</dbReference>
<dbReference type="Gene3D" id="3.40.1190.20">
    <property type="match status" value="1"/>
</dbReference>
<accession>A0A6L7G2S9</accession>